<evidence type="ECO:0000259" key="1">
    <source>
        <dbReference type="Pfam" id="PF08241"/>
    </source>
</evidence>
<name>A0ABD8A8X8_9EURY</name>
<dbReference type="InterPro" id="IPR029063">
    <property type="entry name" value="SAM-dependent_MTases_sf"/>
</dbReference>
<dbReference type="EC" id="2.1.-.-" evidence="2"/>
<keyword evidence="2" id="KW-0808">Transferase</keyword>
<evidence type="ECO:0000313" key="3">
    <source>
        <dbReference type="Proteomes" id="UP001626603"/>
    </source>
</evidence>
<dbReference type="Gene3D" id="3.40.50.150">
    <property type="entry name" value="Vaccinia Virus protein VP39"/>
    <property type="match status" value="1"/>
</dbReference>
<dbReference type="Pfam" id="PF08241">
    <property type="entry name" value="Methyltransf_11"/>
    <property type="match status" value="1"/>
</dbReference>
<dbReference type="InterPro" id="IPR013216">
    <property type="entry name" value="Methyltransf_11"/>
</dbReference>
<organism evidence="2 3">
    <name type="scientific">Methanoculleus palmolei</name>
    <dbReference type="NCBI Taxonomy" id="72612"/>
    <lineage>
        <taxon>Archaea</taxon>
        <taxon>Methanobacteriati</taxon>
        <taxon>Methanobacteriota</taxon>
        <taxon>Stenosarchaea group</taxon>
        <taxon>Methanomicrobia</taxon>
        <taxon>Methanomicrobiales</taxon>
        <taxon>Methanomicrobiaceae</taxon>
        <taxon>Methanoculleus</taxon>
    </lineage>
</organism>
<keyword evidence="3" id="KW-1185">Reference proteome</keyword>
<gene>
    <name evidence="2" type="ORF">R6Y95_08500</name>
</gene>
<dbReference type="CDD" id="cd02440">
    <property type="entry name" value="AdoMet_MTases"/>
    <property type="match status" value="1"/>
</dbReference>
<accession>A0ABD8A8X8</accession>
<dbReference type="AlphaFoldDB" id="A0ABD8A8X8"/>
<reference evidence="2 3" key="1">
    <citation type="submission" date="2023-10" db="EMBL/GenBank/DDBJ databases">
        <title>The complete genome sequence of Methanoculleus palmolei DSM 4273.</title>
        <authorList>
            <person name="Lai S.-J."/>
            <person name="You Y.-T."/>
            <person name="Chen S.-C."/>
        </authorList>
    </citation>
    <scope>NUCLEOTIDE SEQUENCE [LARGE SCALE GENOMIC DNA]</scope>
    <source>
        <strain evidence="2 3">DSM 4273</strain>
    </source>
</reference>
<dbReference type="SUPFAM" id="SSF53335">
    <property type="entry name" value="S-adenosyl-L-methionine-dependent methyltransferases"/>
    <property type="match status" value="1"/>
</dbReference>
<dbReference type="PANTHER" id="PTHR43591">
    <property type="entry name" value="METHYLTRANSFERASE"/>
    <property type="match status" value="1"/>
</dbReference>
<evidence type="ECO:0000313" key="2">
    <source>
        <dbReference type="EMBL" id="WOX55498.1"/>
    </source>
</evidence>
<feature type="domain" description="Methyltransferase type 11" evidence="1">
    <location>
        <begin position="49"/>
        <end position="147"/>
    </location>
</feature>
<dbReference type="GO" id="GO:0008168">
    <property type="term" value="F:methyltransferase activity"/>
    <property type="evidence" value="ECO:0007669"/>
    <property type="project" value="UniProtKB-KW"/>
</dbReference>
<proteinExistence type="predicted"/>
<protein>
    <submittedName>
        <fullName evidence="2">Class I SAM-dependent methyltransferase</fullName>
        <ecNumber evidence="2">2.1.-.-</ecNumber>
    </submittedName>
</protein>
<sequence length="216" mass="23589">MNEASDPFWKTAGDARQYDEFTRTTFAVIYPVIAGQVLERTGISRGTCLDVGSGPAPLAIALALQSDFLVTALDISPGMQSLAARNIRDRGLEGRVIPVLGDVRAIPADGETFDLVVSRGSYHFWEDLPGAFREIYRVMKPGGMAYIGGGYGSPEARESVLAGRKERGIVDDPDNPSRPRFRKFRPGEIEDSIEAAGIGDYRIINDDSGFWILFGK</sequence>
<dbReference type="Proteomes" id="UP001626603">
    <property type="component" value="Chromosome"/>
</dbReference>
<dbReference type="GO" id="GO:0032259">
    <property type="term" value="P:methylation"/>
    <property type="evidence" value="ECO:0007669"/>
    <property type="project" value="UniProtKB-KW"/>
</dbReference>
<keyword evidence="2" id="KW-0489">Methyltransferase</keyword>
<dbReference type="EMBL" id="CP137641">
    <property type="protein sequence ID" value="WOX55498.1"/>
    <property type="molecule type" value="Genomic_DNA"/>
</dbReference>